<dbReference type="Proteomes" id="UP000558192">
    <property type="component" value="Unassembled WGS sequence"/>
</dbReference>
<proteinExistence type="predicted"/>
<dbReference type="AlphaFoldDB" id="A0A7X5Y5Q2"/>
<organism evidence="1 2">
    <name type="scientific">Sphingomonas kaistensis</name>
    <dbReference type="NCBI Taxonomy" id="298708"/>
    <lineage>
        <taxon>Bacteria</taxon>
        <taxon>Pseudomonadati</taxon>
        <taxon>Pseudomonadota</taxon>
        <taxon>Alphaproteobacteria</taxon>
        <taxon>Sphingomonadales</taxon>
        <taxon>Sphingomonadaceae</taxon>
        <taxon>Sphingomonas</taxon>
    </lineage>
</organism>
<comment type="caution">
    <text evidence="1">The sequence shown here is derived from an EMBL/GenBank/DDBJ whole genome shotgun (WGS) entry which is preliminary data.</text>
</comment>
<gene>
    <name evidence="1" type="ORF">GGQ97_001031</name>
</gene>
<keyword evidence="2" id="KW-1185">Reference proteome</keyword>
<sequence>MLRRLLMTFGLSYLMKRLAGGRRPGVRRY</sequence>
<dbReference type="EMBL" id="JAATJC010000001">
    <property type="protein sequence ID" value="NJC05238.1"/>
    <property type="molecule type" value="Genomic_DNA"/>
</dbReference>
<protein>
    <submittedName>
        <fullName evidence="1">Uncharacterized protein</fullName>
    </submittedName>
</protein>
<evidence type="ECO:0000313" key="2">
    <source>
        <dbReference type="Proteomes" id="UP000558192"/>
    </source>
</evidence>
<name>A0A7X5Y5Q2_9SPHN</name>
<accession>A0A7X5Y5Q2</accession>
<reference evidence="1 2" key="1">
    <citation type="submission" date="2020-03" db="EMBL/GenBank/DDBJ databases">
        <title>Genomic Encyclopedia of Type Strains, Phase IV (KMG-IV): sequencing the most valuable type-strain genomes for metagenomic binning, comparative biology and taxonomic classification.</title>
        <authorList>
            <person name="Goeker M."/>
        </authorList>
    </citation>
    <scope>NUCLEOTIDE SEQUENCE [LARGE SCALE GENOMIC DNA]</scope>
    <source>
        <strain evidence="1 2">DSM 16846</strain>
    </source>
</reference>
<evidence type="ECO:0000313" key="1">
    <source>
        <dbReference type="EMBL" id="NJC05238.1"/>
    </source>
</evidence>